<protein>
    <recommendedName>
        <fullName evidence="3">ADP-ribosylglycohydrolase</fullName>
    </recommendedName>
</protein>
<dbReference type="Pfam" id="PF03747">
    <property type="entry name" value="ADP_ribosyl_GH"/>
    <property type="match status" value="1"/>
</dbReference>
<gene>
    <name evidence="1" type="ORF">GCM10023081_06640</name>
</gene>
<keyword evidence="2" id="KW-1185">Reference proteome</keyword>
<dbReference type="InterPro" id="IPR005502">
    <property type="entry name" value="Ribosyl_crysJ1"/>
</dbReference>
<dbReference type="Proteomes" id="UP001500752">
    <property type="component" value="Unassembled WGS sequence"/>
</dbReference>
<accession>A0ABP7BVM7</accession>
<dbReference type="EMBL" id="BAABEO010000008">
    <property type="protein sequence ID" value="GAA3670980.1"/>
    <property type="molecule type" value="Genomic_DNA"/>
</dbReference>
<comment type="caution">
    <text evidence="1">The sequence shown here is derived from an EMBL/GenBank/DDBJ whole genome shotgun (WGS) entry which is preliminary data.</text>
</comment>
<evidence type="ECO:0000313" key="2">
    <source>
        <dbReference type="Proteomes" id="UP001500752"/>
    </source>
</evidence>
<evidence type="ECO:0008006" key="3">
    <source>
        <dbReference type="Google" id="ProtNLM"/>
    </source>
</evidence>
<proteinExistence type="predicted"/>
<dbReference type="Gene3D" id="1.10.4080.10">
    <property type="entry name" value="ADP-ribosylation/Crystallin J1"/>
    <property type="match status" value="1"/>
</dbReference>
<dbReference type="SUPFAM" id="SSF101478">
    <property type="entry name" value="ADP-ribosylglycohydrolase"/>
    <property type="match status" value="1"/>
</dbReference>
<dbReference type="InterPro" id="IPR036705">
    <property type="entry name" value="Ribosyl_crysJ1_sf"/>
</dbReference>
<dbReference type="RefSeq" id="WP_345148461.1">
    <property type="nucleotide sequence ID" value="NZ_BAABEO010000008.1"/>
</dbReference>
<reference evidence="2" key="1">
    <citation type="journal article" date="2019" name="Int. J. Syst. Evol. Microbiol.">
        <title>The Global Catalogue of Microorganisms (GCM) 10K type strain sequencing project: providing services to taxonomists for standard genome sequencing and annotation.</title>
        <authorList>
            <consortium name="The Broad Institute Genomics Platform"/>
            <consortium name="The Broad Institute Genome Sequencing Center for Infectious Disease"/>
            <person name="Wu L."/>
            <person name="Ma J."/>
        </authorList>
    </citation>
    <scope>NUCLEOTIDE SEQUENCE [LARGE SCALE GENOMIC DNA]</scope>
    <source>
        <strain evidence="2">JCM 30742</strain>
    </source>
</reference>
<name>A0ABP7BVM7_9MICC</name>
<organism evidence="1 2">
    <name type="scientific">Arthrobacter ginkgonis</name>
    <dbReference type="NCBI Taxonomy" id="1630594"/>
    <lineage>
        <taxon>Bacteria</taxon>
        <taxon>Bacillati</taxon>
        <taxon>Actinomycetota</taxon>
        <taxon>Actinomycetes</taxon>
        <taxon>Micrococcales</taxon>
        <taxon>Micrococcaceae</taxon>
        <taxon>Arthrobacter</taxon>
    </lineage>
</organism>
<evidence type="ECO:0000313" key="1">
    <source>
        <dbReference type="EMBL" id="GAA3670980.1"/>
    </source>
</evidence>
<sequence>MTETPASPTPEFPDRVLAVLAATATAQRTGTRPGAEASLQLFLLDGLLEALEWANDGIAADEAACMWLAGLRWHCAVTGTFPEGAPEPMPRWIDEAFGPALAAGTEPGDPANLAGLSAPAMGTTSHPPAGDADGTGVLARAAGMALLPLVTTETTTKLAVDAAALTHGSPAAWAGAAAAARLVRAALDGREAALVALEDVTATEDLAGEPSEGTAWAAVRGSAAAASAALADPSLKPAEAFAAAGAAAPAGAAGLAGAVVAAALGSEAVPAGWEAAPEGPVIAELAARWTKAILG</sequence>